<accession>A0A9P7GGH7</accession>
<keyword evidence="3" id="KW-0862">Zinc</keyword>
<dbReference type="InterPro" id="IPR039058">
    <property type="entry name" value="Yippee_fam"/>
</dbReference>
<keyword evidence="2" id="KW-0479">Metal-binding</keyword>
<sequence length="128" mass="14787">MGMSYRRYLSGERIYGCSTCKTHLATIHSMMSRAFNGQHGRAYLFDGVVNVIEGEPNDRPMTTGNHTVRDIYCCKCGTTLGWKYVRRFLHVELLRSNIVGMQDKAYEATQKYKEGKYILERHLLVDVK</sequence>
<evidence type="ECO:0000256" key="4">
    <source>
        <dbReference type="RuleBase" id="RU110713"/>
    </source>
</evidence>
<protein>
    <recommendedName>
        <fullName evidence="4">Protein yippee-like</fullName>
    </recommendedName>
</protein>
<organism evidence="6 7">
    <name type="scientific">Asterophora parasitica</name>
    <dbReference type="NCBI Taxonomy" id="117018"/>
    <lineage>
        <taxon>Eukaryota</taxon>
        <taxon>Fungi</taxon>
        <taxon>Dikarya</taxon>
        <taxon>Basidiomycota</taxon>
        <taxon>Agaricomycotina</taxon>
        <taxon>Agaricomycetes</taxon>
        <taxon>Agaricomycetidae</taxon>
        <taxon>Agaricales</taxon>
        <taxon>Tricholomatineae</taxon>
        <taxon>Lyophyllaceae</taxon>
        <taxon>Asterophora</taxon>
    </lineage>
</organism>
<evidence type="ECO:0000256" key="2">
    <source>
        <dbReference type="ARBA" id="ARBA00022723"/>
    </source>
</evidence>
<dbReference type="EMBL" id="JABCKV010000004">
    <property type="protein sequence ID" value="KAG5648183.1"/>
    <property type="molecule type" value="Genomic_DNA"/>
</dbReference>
<evidence type="ECO:0000313" key="6">
    <source>
        <dbReference type="EMBL" id="KAG5648183.1"/>
    </source>
</evidence>
<dbReference type="InterPro" id="IPR004910">
    <property type="entry name" value="Yippee/Mis18/Cereblon"/>
</dbReference>
<name>A0A9P7GGH7_9AGAR</name>
<dbReference type="Pfam" id="PF03226">
    <property type="entry name" value="Yippee-Mis18"/>
    <property type="match status" value="1"/>
</dbReference>
<gene>
    <name evidence="6" type="ORF">DXG03_006138</name>
</gene>
<evidence type="ECO:0000256" key="1">
    <source>
        <dbReference type="ARBA" id="ARBA00005613"/>
    </source>
</evidence>
<keyword evidence="7" id="KW-1185">Reference proteome</keyword>
<dbReference type="GO" id="GO:0046872">
    <property type="term" value="F:metal ion binding"/>
    <property type="evidence" value="ECO:0007669"/>
    <property type="project" value="UniProtKB-KW"/>
</dbReference>
<dbReference type="AlphaFoldDB" id="A0A9P7GGH7"/>
<reference evidence="6" key="1">
    <citation type="submission" date="2020-07" db="EMBL/GenBank/DDBJ databases">
        <authorList>
            <person name="Nieuwenhuis M."/>
            <person name="Van De Peppel L.J.J."/>
        </authorList>
    </citation>
    <scope>NUCLEOTIDE SEQUENCE</scope>
    <source>
        <strain evidence="6">AP01</strain>
        <tissue evidence="6">Mycelium</tissue>
    </source>
</reference>
<dbReference type="PROSITE" id="PS51792">
    <property type="entry name" value="YIPPEE"/>
    <property type="match status" value="1"/>
</dbReference>
<dbReference type="PANTHER" id="PTHR13848">
    <property type="entry name" value="PROTEIN YIPPEE-LIKE CG15309-RELATED"/>
    <property type="match status" value="1"/>
</dbReference>
<dbReference type="Proteomes" id="UP000775547">
    <property type="component" value="Unassembled WGS sequence"/>
</dbReference>
<dbReference type="InterPro" id="IPR034751">
    <property type="entry name" value="Yippee"/>
</dbReference>
<evidence type="ECO:0000256" key="3">
    <source>
        <dbReference type="ARBA" id="ARBA00022833"/>
    </source>
</evidence>
<comment type="caution">
    <text evidence="6">The sequence shown here is derived from an EMBL/GenBank/DDBJ whole genome shotgun (WGS) entry which is preliminary data.</text>
</comment>
<dbReference type="OrthoDB" id="6407410at2759"/>
<proteinExistence type="inferred from homology"/>
<reference evidence="6" key="2">
    <citation type="submission" date="2021-10" db="EMBL/GenBank/DDBJ databases">
        <title>Phylogenomics reveals ancestral predisposition of the termite-cultivated fungus Termitomyces towards a domesticated lifestyle.</title>
        <authorList>
            <person name="Auxier B."/>
            <person name="Grum-Grzhimaylo A."/>
            <person name="Cardenas M.E."/>
            <person name="Lodge J.D."/>
            <person name="Laessoe T."/>
            <person name="Pedersen O."/>
            <person name="Smith M.E."/>
            <person name="Kuyper T.W."/>
            <person name="Franco-Molano E.A."/>
            <person name="Baroni T.J."/>
            <person name="Aanen D.K."/>
        </authorList>
    </citation>
    <scope>NUCLEOTIDE SEQUENCE</scope>
    <source>
        <strain evidence="6">AP01</strain>
        <tissue evidence="6">Mycelium</tissue>
    </source>
</reference>
<evidence type="ECO:0000259" key="5">
    <source>
        <dbReference type="PROSITE" id="PS51792"/>
    </source>
</evidence>
<evidence type="ECO:0000313" key="7">
    <source>
        <dbReference type="Proteomes" id="UP000775547"/>
    </source>
</evidence>
<comment type="similarity">
    <text evidence="1 4">Belongs to the yippee family.</text>
</comment>
<feature type="domain" description="Yippee" evidence="5">
    <location>
        <begin position="13"/>
        <end position="128"/>
    </location>
</feature>